<dbReference type="RefSeq" id="WP_136402255.1">
    <property type="nucleotide sequence ID" value="NZ_SSNZ01000002.1"/>
</dbReference>
<evidence type="ECO:0000313" key="8">
    <source>
        <dbReference type="EMBL" id="THF51269.1"/>
    </source>
</evidence>
<dbReference type="Gene3D" id="3.40.50.2300">
    <property type="match status" value="1"/>
</dbReference>
<accession>A0A4S4A066</accession>
<keyword evidence="1 5" id="KW-0597">Phosphoprotein</keyword>
<sequence>MSDTSKIILAIVDDHPIVIEGLKTLLKSNLRITAFSFTNGESFINFLESNEVDIVLLDIMLPDYHGIELCKIIKKKTPETVILGLSNQAERSIMMQLLQNGAGGYVLKNADANELLNCISEALEGKLAFSKEAKEIIMKPSQNEWKAIPTLTKREKQILQKIANGETTVTIADELFVSPLTVETHRRNLLQKFGAKNVAELIKMAVEYKFL</sequence>
<dbReference type="AlphaFoldDB" id="A0A4S4A066"/>
<dbReference type="InterPro" id="IPR058245">
    <property type="entry name" value="NreC/VraR/RcsB-like_REC"/>
</dbReference>
<dbReference type="CDD" id="cd06170">
    <property type="entry name" value="LuxR_C_like"/>
    <property type="match status" value="1"/>
</dbReference>
<dbReference type="GO" id="GO:0000160">
    <property type="term" value="P:phosphorelay signal transduction system"/>
    <property type="evidence" value="ECO:0007669"/>
    <property type="project" value="InterPro"/>
</dbReference>
<evidence type="ECO:0000256" key="5">
    <source>
        <dbReference type="PROSITE-ProRule" id="PRU00169"/>
    </source>
</evidence>
<dbReference type="PROSITE" id="PS50110">
    <property type="entry name" value="RESPONSE_REGULATORY"/>
    <property type="match status" value="1"/>
</dbReference>
<dbReference type="EMBL" id="SSNZ01000002">
    <property type="protein sequence ID" value="THF51269.1"/>
    <property type="molecule type" value="Genomic_DNA"/>
</dbReference>
<evidence type="ECO:0000256" key="3">
    <source>
        <dbReference type="ARBA" id="ARBA00023125"/>
    </source>
</evidence>
<dbReference type="InterPro" id="IPR001789">
    <property type="entry name" value="Sig_transdc_resp-reg_receiver"/>
</dbReference>
<dbReference type="InterPro" id="IPR039420">
    <property type="entry name" value="WalR-like"/>
</dbReference>
<organism evidence="8 9">
    <name type="scientific">Flavobacterium supellecticarium</name>
    <dbReference type="NCBI Taxonomy" id="2565924"/>
    <lineage>
        <taxon>Bacteria</taxon>
        <taxon>Pseudomonadati</taxon>
        <taxon>Bacteroidota</taxon>
        <taxon>Flavobacteriia</taxon>
        <taxon>Flavobacteriales</taxon>
        <taxon>Flavobacteriaceae</taxon>
        <taxon>Flavobacterium</taxon>
    </lineage>
</organism>
<feature type="domain" description="HTH luxR-type" evidence="6">
    <location>
        <begin position="144"/>
        <end position="209"/>
    </location>
</feature>
<dbReference type="GO" id="GO:0003677">
    <property type="term" value="F:DNA binding"/>
    <property type="evidence" value="ECO:0007669"/>
    <property type="project" value="UniProtKB-KW"/>
</dbReference>
<dbReference type="CDD" id="cd17535">
    <property type="entry name" value="REC_NarL-like"/>
    <property type="match status" value="1"/>
</dbReference>
<comment type="caution">
    <text evidence="8">The sequence shown here is derived from an EMBL/GenBank/DDBJ whole genome shotgun (WGS) entry which is preliminary data.</text>
</comment>
<name>A0A4S4A066_9FLAO</name>
<evidence type="ECO:0000256" key="1">
    <source>
        <dbReference type="ARBA" id="ARBA00022553"/>
    </source>
</evidence>
<evidence type="ECO:0000256" key="4">
    <source>
        <dbReference type="ARBA" id="ARBA00023163"/>
    </source>
</evidence>
<dbReference type="OrthoDB" id="9797341at2"/>
<evidence type="ECO:0000259" key="7">
    <source>
        <dbReference type="PROSITE" id="PS50110"/>
    </source>
</evidence>
<evidence type="ECO:0000259" key="6">
    <source>
        <dbReference type="PROSITE" id="PS50043"/>
    </source>
</evidence>
<dbReference type="PRINTS" id="PR00038">
    <property type="entry name" value="HTHLUXR"/>
</dbReference>
<dbReference type="SUPFAM" id="SSF46894">
    <property type="entry name" value="C-terminal effector domain of the bipartite response regulators"/>
    <property type="match status" value="1"/>
</dbReference>
<feature type="domain" description="Response regulatory" evidence="7">
    <location>
        <begin position="8"/>
        <end position="123"/>
    </location>
</feature>
<keyword evidence="2" id="KW-0805">Transcription regulation</keyword>
<dbReference type="InterPro" id="IPR000792">
    <property type="entry name" value="Tscrpt_reg_LuxR_C"/>
</dbReference>
<dbReference type="Gene3D" id="1.10.10.10">
    <property type="entry name" value="Winged helix-like DNA-binding domain superfamily/Winged helix DNA-binding domain"/>
    <property type="match status" value="1"/>
</dbReference>
<dbReference type="Proteomes" id="UP000307507">
    <property type="component" value="Unassembled WGS sequence"/>
</dbReference>
<dbReference type="SMART" id="SM00421">
    <property type="entry name" value="HTH_LUXR"/>
    <property type="match status" value="1"/>
</dbReference>
<keyword evidence="3" id="KW-0238">DNA-binding</keyword>
<dbReference type="Pfam" id="PF00072">
    <property type="entry name" value="Response_reg"/>
    <property type="match status" value="1"/>
</dbReference>
<reference evidence="8 9" key="1">
    <citation type="submission" date="2019-04" db="EMBL/GenBank/DDBJ databases">
        <title>Flavobacterium sp. nov. isolated from construction timber.</title>
        <authorList>
            <person name="Lin S.-Y."/>
            <person name="Chang C.-T."/>
            <person name="Young C.-C."/>
        </authorList>
    </citation>
    <scope>NUCLEOTIDE SEQUENCE [LARGE SCALE GENOMIC DNA]</scope>
    <source>
        <strain evidence="8 9">CC-CTC003</strain>
    </source>
</reference>
<protein>
    <submittedName>
        <fullName evidence="8">Response regulator transcription factor</fullName>
    </submittedName>
</protein>
<evidence type="ECO:0000256" key="2">
    <source>
        <dbReference type="ARBA" id="ARBA00023015"/>
    </source>
</evidence>
<dbReference type="GO" id="GO:0006355">
    <property type="term" value="P:regulation of DNA-templated transcription"/>
    <property type="evidence" value="ECO:0007669"/>
    <property type="project" value="InterPro"/>
</dbReference>
<dbReference type="InterPro" id="IPR011006">
    <property type="entry name" value="CheY-like_superfamily"/>
</dbReference>
<dbReference type="SMART" id="SM00448">
    <property type="entry name" value="REC"/>
    <property type="match status" value="1"/>
</dbReference>
<keyword evidence="4" id="KW-0804">Transcription</keyword>
<dbReference type="SUPFAM" id="SSF52172">
    <property type="entry name" value="CheY-like"/>
    <property type="match status" value="1"/>
</dbReference>
<dbReference type="PANTHER" id="PTHR43214:SF41">
    <property type="entry name" value="NITRATE_NITRITE RESPONSE REGULATOR PROTEIN NARP"/>
    <property type="match status" value="1"/>
</dbReference>
<gene>
    <name evidence="8" type="ORF">E6C50_05720</name>
</gene>
<dbReference type="PROSITE" id="PS50043">
    <property type="entry name" value="HTH_LUXR_2"/>
    <property type="match status" value="1"/>
</dbReference>
<dbReference type="PANTHER" id="PTHR43214">
    <property type="entry name" value="TWO-COMPONENT RESPONSE REGULATOR"/>
    <property type="match status" value="1"/>
</dbReference>
<evidence type="ECO:0000313" key="9">
    <source>
        <dbReference type="Proteomes" id="UP000307507"/>
    </source>
</evidence>
<proteinExistence type="predicted"/>
<dbReference type="InterPro" id="IPR016032">
    <property type="entry name" value="Sig_transdc_resp-reg_C-effctor"/>
</dbReference>
<dbReference type="InterPro" id="IPR036388">
    <property type="entry name" value="WH-like_DNA-bd_sf"/>
</dbReference>
<dbReference type="PROSITE" id="PS00622">
    <property type="entry name" value="HTH_LUXR_1"/>
    <property type="match status" value="1"/>
</dbReference>
<feature type="modified residue" description="4-aspartylphosphate" evidence="5">
    <location>
        <position position="58"/>
    </location>
</feature>
<keyword evidence="9" id="KW-1185">Reference proteome</keyword>
<dbReference type="Pfam" id="PF00196">
    <property type="entry name" value="GerE"/>
    <property type="match status" value="1"/>
</dbReference>